<sequence length="96" mass="11107">MENTIIQVSLEDLTALVHSIIARDKVDITLSKPQLSRLESERLYGEQRVTKWIKAGLLKPVSQNGKNSKIYFSHKKIIELSQKSFHHLNFLNNETF</sequence>
<dbReference type="OrthoDB" id="1082219at2"/>
<name>A0A1H6CRM2_9SPHI</name>
<reference evidence="2" key="1">
    <citation type="submission" date="2016-10" db="EMBL/GenBank/DDBJ databases">
        <authorList>
            <person name="Varghese N."/>
            <person name="Submissions S."/>
        </authorList>
    </citation>
    <scope>NUCLEOTIDE SEQUENCE [LARGE SCALE GENOMIC DNA]</scope>
    <source>
        <strain evidence="2">DSM 22361</strain>
    </source>
</reference>
<evidence type="ECO:0008006" key="3">
    <source>
        <dbReference type="Google" id="ProtNLM"/>
    </source>
</evidence>
<organism evidence="1 2">
    <name type="scientific">Sphingobacterium lactis</name>
    <dbReference type="NCBI Taxonomy" id="797291"/>
    <lineage>
        <taxon>Bacteria</taxon>
        <taxon>Pseudomonadati</taxon>
        <taxon>Bacteroidota</taxon>
        <taxon>Sphingobacteriia</taxon>
        <taxon>Sphingobacteriales</taxon>
        <taxon>Sphingobacteriaceae</taxon>
        <taxon>Sphingobacterium</taxon>
    </lineage>
</organism>
<gene>
    <name evidence="1" type="ORF">SAMN05421877_11912</name>
</gene>
<dbReference type="Proteomes" id="UP000236731">
    <property type="component" value="Unassembled WGS sequence"/>
</dbReference>
<dbReference type="RefSeq" id="WP_103907976.1">
    <property type="nucleotide sequence ID" value="NZ_CP049246.1"/>
</dbReference>
<protein>
    <recommendedName>
        <fullName evidence="3">HTH merR-type domain-containing protein</fullName>
    </recommendedName>
</protein>
<keyword evidence="2" id="KW-1185">Reference proteome</keyword>
<evidence type="ECO:0000313" key="2">
    <source>
        <dbReference type="Proteomes" id="UP000236731"/>
    </source>
</evidence>
<dbReference type="AlphaFoldDB" id="A0A1H6CRM2"/>
<proteinExistence type="predicted"/>
<dbReference type="EMBL" id="FNUT01000019">
    <property type="protein sequence ID" value="SEG75417.1"/>
    <property type="molecule type" value="Genomic_DNA"/>
</dbReference>
<evidence type="ECO:0000313" key="1">
    <source>
        <dbReference type="EMBL" id="SEG75417.1"/>
    </source>
</evidence>
<accession>A0A1H6CRM2</accession>